<comment type="similarity">
    <text evidence="5 15">In the C-terminal section; belongs to the HTP reductase family.</text>
</comment>
<evidence type="ECO:0000256" key="14">
    <source>
        <dbReference type="ARBA" id="ARBA00049886"/>
    </source>
</evidence>
<dbReference type="GO" id="GO:0009231">
    <property type="term" value="P:riboflavin biosynthetic process"/>
    <property type="evidence" value="ECO:0007669"/>
    <property type="project" value="UniProtKB-UniPathway"/>
</dbReference>
<dbReference type="CDD" id="cd01284">
    <property type="entry name" value="Riboflavin_deaminase-reductase"/>
    <property type="match status" value="1"/>
</dbReference>
<evidence type="ECO:0000256" key="7">
    <source>
        <dbReference type="ARBA" id="ARBA00022723"/>
    </source>
</evidence>
<keyword evidence="21" id="KW-1185">Reference proteome</keyword>
<gene>
    <name evidence="20" type="ORF">LQ50_18685</name>
</gene>
<evidence type="ECO:0000256" key="5">
    <source>
        <dbReference type="ARBA" id="ARBA00007417"/>
    </source>
</evidence>
<dbReference type="AlphaFoldDB" id="A0A0B0IC73"/>
<accession>A0A0B0IC73</accession>
<dbReference type="GO" id="GO:0050661">
    <property type="term" value="F:NADP binding"/>
    <property type="evidence" value="ECO:0007669"/>
    <property type="project" value="InterPro"/>
</dbReference>
<dbReference type="SUPFAM" id="SSF53597">
    <property type="entry name" value="Dihydrofolate reductase-like"/>
    <property type="match status" value="1"/>
</dbReference>
<evidence type="ECO:0000256" key="6">
    <source>
        <dbReference type="ARBA" id="ARBA00022619"/>
    </source>
</evidence>
<evidence type="ECO:0000256" key="18">
    <source>
        <dbReference type="PIRSR" id="PIRSR006769-3"/>
    </source>
</evidence>
<dbReference type="NCBIfam" id="TIGR00227">
    <property type="entry name" value="ribD_Cterm"/>
    <property type="match status" value="1"/>
</dbReference>
<evidence type="ECO:0000256" key="9">
    <source>
        <dbReference type="ARBA" id="ARBA00022833"/>
    </source>
</evidence>
<keyword evidence="11 15" id="KW-0560">Oxidoreductase</keyword>
<dbReference type="PANTHER" id="PTHR38011">
    <property type="entry name" value="DIHYDROFOLATE REDUCTASE FAMILY PROTEIN (AFU_ORTHOLOGUE AFUA_8G06820)"/>
    <property type="match status" value="1"/>
</dbReference>
<dbReference type="PIRSF" id="PIRSF006769">
    <property type="entry name" value="RibD"/>
    <property type="match status" value="1"/>
</dbReference>
<organism evidence="20 21">
    <name type="scientific">Halalkalibacter okhensis</name>
    <dbReference type="NCBI Taxonomy" id="333138"/>
    <lineage>
        <taxon>Bacteria</taxon>
        <taxon>Bacillati</taxon>
        <taxon>Bacillota</taxon>
        <taxon>Bacilli</taxon>
        <taxon>Bacillales</taxon>
        <taxon>Bacillaceae</taxon>
        <taxon>Halalkalibacter</taxon>
    </lineage>
</organism>
<evidence type="ECO:0000256" key="13">
    <source>
        <dbReference type="ARBA" id="ARBA00049861"/>
    </source>
</evidence>
<dbReference type="RefSeq" id="WP_034631734.1">
    <property type="nucleotide sequence ID" value="NZ_JRJU01000028.1"/>
</dbReference>
<protein>
    <recommendedName>
        <fullName evidence="15">Riboflavin biosynthesis protein RibD</fullName>
    </recommendedName>
    <domain>
        <recommendedName>
            <fullName evidence="15">Diaminohydroxyphosphoribosylaminopyrimidine deaminase</fullName>
            <shortName evidence="15">DRAP deaminase</shortName>
            <ecNumber evidence="15">3.5.4.26</ecNumber>
        </recommendedName>
        <alternativeName>
            <fullName evidence="15">Riboflavin-specific deaminase</fullName>
        </alternativeName>
    </domain>
    <domain>
        <recommendedName>
            <fullName evidence="15">5-amino-6-(5-phosphoribosylamino)uracil reductase</fullName>
            <ecNumber evidence="15">1.1.1.193</ecNumber>
        </recommendedName>
        <alternativeName>
            <fullName evidence="15">HTP reductase</fullName>
        </alternativeName>
    </domain>
</protein>
<evidence type="ECO:0000256" key="2">
    <source>
        <dbReference type="ARBA" id="ARBA00004882"/>
    </source>
</evidence>
<feature type="binding site" evidence="17">
    <location>
        <position position="289"/>
    </location>
    <ligand>
        <name>substrate</name>
    </ligand>
</feature>
<dbReference type="Pfam" id="PF01872">
    <property type="entry name" value="RibD_C"/>
    <property type="match status" value="1"/>
</dbReference>
<feature type="active site" description="Proton donor" evidence="16">
    <location>
        <position position="52"/>
    </location>
</feature>
<dbReference type="STRING" id="333138.LQ50_18685"/>
<comment type="cofactor">
    <cofactor evidence="15 18">
        <name>Zn(2+)</name>
        <dbReference type="ChEBI" id="CHEBI:29105"/>
    </cofactor>
    <text evidence="15 18">Binds 1 zinc ion.</text>
</comment>
<dbReference type="GO" id="GO:0008703">
    <property type="term" value="F:5-amino-6-(5-phosphoribosylamino)uracil reductase activity"/>
    <property type="evidence" value="ECO:0007669"/>
    <property type="project" value="UniProtKB-EC"/>
</dbReference>
<feature type="binding site" evidence="17">
    <location>
        <position position="200"/>
    </location>
    <ligand>
        <name>NADP(+)</name>
        <dbReference type="ChEBI" id="CHEBI:58349"/>
    </ligand>
</feature>
<dbReference type="InterPro" id="IPR002125">
    <property type="entry name" value="CMP_dCMP_dom"/>
</dbReference>
<dbReference type="eggNOG" id="COG1985">
    <property type="taxonomic scope" value="Bacteria"/>
</dbReference>
<comment type="pathway">
    <text evidence="2 15">Cofactor biosynthesis; riboflavin biosynthesis; 5-amino-6-(D-ribitylamino)uracil from GTP: step 2/4.</text>
</comment>
<comment type="function">
    <text evidence="1 15">Converts 2,5-diamino-6-(ribosylamino)-4(3h)-pyrimidinone 5'-phosphate into 5-amino-6-(ribosylamino)-2,4(1h,3h)-pyrimidinedione 5'-phosphate.</text>
</comment>
<comment type="catalytic activity">
    <reaction evidence="14 15">
        <text>2,5-diamino-6-hydroxy-4-(5-phosphoribosylamino)-pyrimidine + H2O + H(+) = 5-amino-6-(5-phospho-D-ribosylamino)uracil + NH4(+)</text>
        <dbReference type="Rhea" id="RHEA:21868"/>
        <dbReference type="ChEBI" id="CHEBI:15377"/>
        <dbReference type="ChEBI" id="CHEBI:15378"/>
        <dbReference type="ChEBI" id="CHEBI:28938"/>
        <dbReference type="ChEBI" id="CHEBI:58453"/>
        <dbReference type="ChEBI" id="CHEBI:58614"/>
        <dbReference type="EC" id="3.5.4.26"/>
    </reaction>
</comment>
<dbReference type="InterPro" id="IPR016192">
    <property type="entry name" value="APOBEC/CMP_deaminase_Zn-bd"/>
</dbReference>
<evidence type="ECO:0000256" key="1">
    <source>
        <dbReference type="ARBA" id="ARBA00002151"/>
    </source>
</evidence>
<dbReference type="InterPro" id="IPR011549">
    <property type="entry name" value="RibD_C"/>
</dbReference>
<feature type="binding site" evidence="18">
    <location>
        <position position="84"/>
    </location>
    <ligand>
        <name>Zn(2+)</name>
        <dbReference type="ChEBI" id="CHEBI:29105"/>
        <note>catalytic</note>
    </ligand>
</feature>
<dbReference type="FunFam" id="3.40.140.10:FF:000025">
    <property type="entry name" value="Riboflavin biosynthesis protein RibD"/>
    <property type="match status" value="1"/>
</dbReference>
<evidence type="ECO:0000256" key="12">
    <source>
        <dbReference type="ARBA" id="ARBA00023268"/>
    </source>
</evidence>
<comment type="pathway">
    <text evidence="3 15">Cofactor biosynthesis; riboflavin biosynthesis; 5-amino-6-(D-ribitylamino)uracil from GTP: step 3/4.</text>
</comment>
<evidence type="ECO:0000259" key="19">
    <source>
        <dbReference type="PROSITE" id="PS51747"/>
    </source>
</evidence>
<dbReference type="PANTHER" id="PTHR38011:SF7">
    <property type="entry name" value="2,5-DIAMINO-6-RIBOSYLAMINO-4(3H)-PYRIMIDINONE 5'-PHOSPHATE REDUCTASE"/>
    <property type="match status" value="1"/>
</dbReference>
<keyword evidence="8 15" id="KW-0378">Hydrolase</keyword>
<feature type="binding site" evidence="17">
    <location>
        <position position="204"/>
    </location>
    <ligand>
        <name>substrate</name>
    </ligand>
</feature>
<feature type="binding site" evidence="17">
    <location>
        <position position="207"/>
    </location>
    <ligand>
        <name>substrate</name>
    </ligand>
</feature>
<dbReference type="OrthoDB" id="9800865at2"/>
<feature type="binding site" evidence="17">
    <location>
        <position position="184"/>
    </location>
    <ligand>
        <name>substrate</name>
    </ligand>
</feature>
<reference evidence="20 21" key="1">
    <citation type="submission" date="2014-09" db="EMBL/GenBank/DDBJ databases">
        <title>Genome sequencing and annotation of Bacillus Okhensis strain Kh10-101T.</title>
        <authorList>
            <person name="Prakash J.S."/>
        </authorList>
    </citation>
    <scope>NUCLEOTIDE SEQUENCE [LARGE SCALE GENOMIC DNA]</scope>
    <source>
        <strain evidence="21">Kh10-101T</strain>
    </source>
</reference>
<dbReference type="NCBIfam" id="TIGR00326">
    <property type="entry name" value="eubact_ribD"/>
    <property type="match status" value="1"/>
</dbReference>
<comment type="catalytic activity">
    <reaction evidence="13 15">
        <text>5-amino-6-(5-phospho-D-ribitylamino)uracil + NADP(+) = 5-amino-6-(5-phospho-D-ribosylamino)uracil + NADPH + H(+)</text>
        <dbReference type="Rhea" id="RHEA:17845"/>
        <dbReference type="ChEBI" id="CHEBI:15378"/>
        <dbReference type="ChEBI" id="CHEBI:57783"/>
        <dbReference type="ChEBI" id="CHEBI:58349"/>
        <dbReference type="ChEBI" id="CHEBI:58421"/>
        <dbReference type="ChEBI" id="CHEBI:58453"/>
        <dbReference type="EC" id="1.1.1.193"/>
    </reaction>
</comment>
<evidence type="ECO:0000313" key="20">
    <source>
        <dbReference type="EMBL" id="KHF38855.1"/>
    </source>
</evidence>
<dbReference type="PROSITE" id="PS00903">
    <property type="entry name" value="CYT_DCMP_DEAMINASES_1"/>
    <property type="match status" value="1"/>
</dbReference>
<feature type="binding site" evidence="17">
    <location>
        <position position="168"/>
    </location>
    <ligand>
        <name>substrate</name>
    </ligand>
</feature>
<dbReference type="SUPFAM" id="SSF53927">
    <property type="entry name" value="Cytidine deaminase-like"/>
    <property type="match status" value="1"/>
</dbReference>
<dbReference type="InterPro" id="IPR002734">
    <property type="entry name" value="RibDG_C"/>
</dbReference>
<keyword evidence="12" id="KW-0511">Multifunctional enzyme</keyword>
<evidence type="ECO:0000256" key="10">
    <source>
        <dbReference type="ARBA" id="ARBA00022857"/>
    </source>
</evidence>
<evidence type="ECO:0000256" key="11">
    <source>
        <dbReference type="ARBA" id="ARBA00023002"/>
    </source>
</evidence>
<sequence>MNDVYYMNLALDLARSTKGQTSPNPMVGSVVVKEGAIVGVGAHLKAGEGHAEVQALTMAGEKAKGATIYVTLEPCSHFGRTPPCADLIIEKGCKRVVVATKDSNPEVSGRGIAKLKEAGLEVEVGVCQEEANELNEVFFHFMKNQVPYVTLKSATTFDGKTATVAGKSKWITGPDAREDVHRSRHQHDAILVGINTVLADNPSLTTRLPNGGKNPIRIVLDRSLRIPTDTKLVQDQEAPTWVLTTEQASIKKQLELEQLGVSVFRLEDDSIEAALALLGTKGVTSLYVEGGAEVNGSFLKARAVNQMIMYLAPKLFGGKEAQTAIGGAGFHEVEEALELEVKEVTTIGTDIKIVSRVKGSE</sequence>
<feature type="binding site" evidence="17">
    <location>
        <begin position="291"/>
        <end position="297"/>
    </location>
    <ligand>
        <name>NADP(+)</name>
        <dbReference type="ChEBI" id="CHEBI:58349"/>
    </ligand>
</feature>
<dbReference type="PROSITE" id="PS51747">
    <property type="entry name" value="CYT_DCMP_DEAMINASES_2"/>
    <property type="match status" value="1"/>
</dbReference>
<dbReference type="EC" id="1.1.1.193" evidence="15"/>
<dbReference type="EC" id="3.5.4.26" evidence="15"/>
<dbReference type="InterPro" id="IPR050765">
    <property type="entry name" value="Riboflavin_Biosynth_HTPR"/>
</dbReference>
<feature type="binding site" evidence="18">
    <location>
        <position position="50"/>
    </location>
    <ligand>
        <name>Zn(2+)</name>
        <dbReference type="ChEBI" id="CHEBI:29105"/>
        <note>catalytic</note>
    </ligand>
</feature>
<dbReference type="InterPro" id="IPR024072">
    <property type="entry name" value="DHFR-like_dom_sf"/>
</dbReference>
<dbReference type="EMBL" id="JRJU01000028">
    <property type="protein sequence ID" value="KHF38855.1"/>
    <property type="molecule type" value="Genomic_DNA"/>
</dbReference>
<keyword evidence="6 15" id="KW-0686">Riboflavin biosynthesis</keyword>
<dbReference type="Pfam" id="PF00383">
    <property type="entry name" value="dCMP_cyt_deam_1"/>
    <property type="match status" value="1"/>
</dbReference>
<comment type="similarity">
    <text evidence="4 15">In the N-terminal section; belongs to the cytidine and deoxycytidylate deaminase family.</text>
</comment>
<feature type="binding site" evidence="17">
    <location>
        <position position="154"/>
    </location>
    <ligand>
        <name>NADP(+)</name>
        <dbReference type="ChEBI" id="CHEBI:58349"/>
    </ligand>
</feature>
<keyword evidence="9 15" id="KW-0862">Zinc</keyword>
<feature type="domain" description="CMP/dCMP-type deaminase" evidence="19">
    <location>
        <begin position="1"/>
        <end position="123"/>
    </location>
</feature>
<feature type="binding site" evidence="17">
    <location>
        <position position="196"/>
    </location>
    <ligand>
        <name>NADP(+)</name>
        <dbReference type="ChEBI" id="CHEBI:58349"/>
    </ligand>
</feature>
<dbReference type="InterPro" id="IPR016193">
    <property type="entry name" value="Cytidine_deaminase-like"/>
</dbReference>
<evidence type="ECO:0000256" key="15">
    <source>
        <dbReference type="PIRNR" id="PIRNR006769"/>
    </source>
</evidence>
<keyword evidence="7 15" id="KW-0479">Metal-binding</keyword>
<dbReference type="UniPathway" id="UPA00275">
    <property type="reaction ID" value="UER00401"/>
</dbReference>
<keyword evidence="10 15" id="KW-0521">NADP</keyword>
<evidence type="ECO:0000256" key="3">
    <source>
        <dbReference type="ARBA" id="ARBA00004910"/>
    </source>
</evidence>
<comment type="caution">
    <text evidence="20">The sequence shown here is derived from an EMBL/GenBank/DDBJ whole genome shotgun (WGS) entry which is preliminary data.</text>
</comment>
<evidence type="ECO:0000256" key="4">
    <source>
        <dbReference type="ARBA" id="ARBA00005259"/>
    </source>
</evidence>
<dbReference type="Proteomes" id="UP000030832">
    <property type="component" value="Unassembled WGS sequence"/>
</dbReference>
<name>A0A0B0IC73_9BACI</name>
<evidence type="ECO:0000256" key="17">
    <source>
        <dbReference type="PIRSR" id="PIRSR006769-2"/>
    </source>
</evidence>
<evidence type="ECO:0000313" key="21">
    <source>
        <dbReference type="Proteomes" id="UP000030832"/>
    </source>
</evidence>
<proteinExistence type="inferred from homology"/>
<dbReference type="Gene3D" id="3.40.140.10">
    <property type="entry name" value="Cytidine Deaminase, domain 2"/>
    <property type="match status" value="1"/>
</dbReference>
<dbReference type="GO" id="GO:0008270">
    <property type="term" value="F:zinc ion binding"/>
    <property type="evidence" value="ECO:0007669"/>
    <property type="project" value="InterPro"/>
</dbReference>
<feature type="binding site" evidence="18">
    <location>
        <position position="75"/>
    </location>
    <ligand>
        <name>Zn(2+)</name>
        <dbReference type="ChEBI" id="CHEBI:29105"/>
        <note>catalytic</note>
    </ligand>
</feature>
<feature type="binding site" evidence="17">
    <location>
        <position position="170"/>
    </location>
    <ligand>
        <name>NADP(+)</name>
        <dbReference type="ChEBI" id="CHEBI:58349"/>
    </ligand>
</feature>
<dbReference type="GO" id="GO:0008835">
    <property type="term" value="F:diaminohydroxyphosphoribosylaminopyrimidine deaminase activity"/>
    <property type="evidence" value="ECO:0007669"/>
    <property type="project" value="UniProtKB-EC"/>
</dbReference>
<evidence type="ECO:0000256" key="8">
    <source>
        <dbReference type="ARBA" id="ARBA00022801"/>
    </source>
</evidence>
<dbReference type="eggNOG" id="COG0117">
    <property type="taxonomic scope" value="Bacteria"/>
</dbReference>
<dbReference type="InterPro" id="IPR004794">
    <property type="entry name" value="Eubact_RibD"/>
</dbReference>
<dbReference type="Gene3D" id="3.40.430.10">
    <property type="entry name" value="Dihydrofolate Reductase, subunit A"/>
    <property type="match status" value="1"/>
</dbReference>
<evidence type="ECO:0000256" key="16">
    <source>
        <dbReference type="PIRSR" id="PIRSR006769-1"/>
    </source>
</evidence>